<gene>
    <name evidence="1" type="ORF">DDQ50_15335</name>
</gene>
<name>A0A2V1HP22_9MICO</name>
<proteinExistence type="predicted"/>
<comment type="caution">
    <text evidence="1">The sequence shown here is derived from an EMBL/GenBank/DDBJ whole genome shotgun (WGS) entry which is preliminary data.</text>
</comment>
<dbReference type="Gene3D" id="3.40.50.880">
    <property type="match status" value="1"/>
</dbReference>
<dbReference type="AlphaFoldDB" id="A0A2V1HP22"/>
<evidence type="ECO:0008006" key="3">
    <source>
        <dbReference type="Google" id="ProtNLM"/>
    </source>
</evidence>
<evidence type="ECO:0000313" key="2">
    <source>
        <dbReference type="Proteomes" id="UP000244893"/>
    </source>
</evidence>
<dbReference type="SUPFAM" id="SSF52317">
    <property type="entry name" value="Class I glutamine amidotransferase-like"/>
    <property type="match status" value="1"/>
</dbReference>
<evidence type="ECO:0000313" key="1">
    <source>
        <dbReference type="EMBL" id="PVZ93352.1"/>
    </source>
</evidence>
<dbReference type="Proteomes" id="UP000244893">
    <property type="component" value="Unassembled WGS sequence"/>
</dbReference>
<sequence>MTSQGKSFQQSTHRMLRDMHIPDWDDRFLSEYDPERLAAQCERAGLNAVMIYAKSHVGLTSYPSDIGRRHGNLGDRDVMGELNDALRKRGIATAAYQSITFDNYAAETHPEWAQIDRSTGRNLHDRTRYGVCCPNNLEYRAYELGIMQEILTRYEWDGLWLDMIFFLAICSCQACTDRYRAEEGAEIPGTVDWTDPAWATFQEARRRWIADWTEILIDRAHELKPGIAVTHNLANALSGWRCAQPLQSGRLDTYTSLDLYGNRYEHLVVTKMAQHLSATQPAELMVSVGVDLIDHVTLKSIPQLSTEALAATSAGSAFIVIDGIDPIGTEQIGSYDTMKAAFESIEPYEREIGGTPIEDVAIYFSDNSFMDFADNGIVAGPPTRLGGTPFPHVEAARGAAKALTSAHIAFGVITESDLDRLSEWSAIILPDVSRMTTREVDAFRAYVAAGGSIYASGYTSLVHVDGTRNDDFMLADVFGVAFVGEEDGRVSFLEPAADIVRDAIAPQSMVSEPYNDQWGVPYTAVPLTTSPRVTATTADVLGTLVLPYGAPEWGNVEKKTWAAIHSSPPWDHTEHSVLSEQRTGEGRAVYSAFVLERSATEANRALFVRMIRDLIGDRRSLTGRARTGVWLSGYDQPENNRVLVALHNYGAEAPVPVEQAAIELQAPEGRRFVSVTGGPGATITDSDVAGESASFTAELGAELAFVFVEYE</sequence>
<dbReference type="InterPro" id="IPR017853">
    <property type="entry name" value="GH"/>
</dbReference>
<keyword evidence="2" id="KW-1185">Reference proteome</keyword>
<protein>
    <recommendedName>
        <fullName evidence="3">Beta-galactosidase trimerisation domain-containing protein</fullName>
    </recommendedName>
</protein>
<dbReference type="EMBL" id="QEOP01000004">
    <property type="protein sequence ID" value="PVZ93352.1"/>
    <property type="molecule type" value="Genomic_DNA"/>
</dbReference>
<organism evidence="1 2">
    <name type="scientific">Amnibacterium flavum</name>
    <dbReference type="NCBI Taxonomy" id="2173173"/>
    <lineage>
        <taxon>Bacteria</taxon>
        <taxon>Bacillati</taxon>
        <taxon>Actinomycetota</taxon>
        <taxon>Actinomycetes</taxon>
        <taxon>Micrococcales</taxon>
        <taxon>Microbacteriaceae</taxon>
        <taxon>Amnibacterium</taxon>
    </lineage>
</organism>
<dbReference type="SUPFAM" id="SSF51445">
    <property type="entry name" value="(Trans)glycosidases"/>
    <property type="match status" value="1"/>
</dbReference>
<dbReference type="InterPro" id="IPR029062">
    <property type="entry name" value="Class_I_gatase-like"/>
</dbReference>
<dbReference type="Pfam" id="PF14871">
    <property type="entry name" value="GHL6"/>
    <property type="match status" value="1"/>
</dbReference>
<accession>A0A2V1HP22</accession>
<dbReference type="CDD" id="cd03143">
    <property type="entry name" value="A4_beta-galactosidase_middle_domain"/>
    <property type="match status" value="1"/>
</dbReference>
<dbReference type="Gene3D" id="3.20.20.80">
    <property type="entry name" value="Glycosidases"/>
    <property type="match status" value="1"/>
</dbReference>
<dbReference type="InterPro" id="IPR028212">
    <property type="entry name" value="GHL6"/>
</dbReference>
<reference evidence="1 2" key="1">
    <citation type="submission" date="2018-05" db="EMBL/GenBank/DDBJ databases">
        <title>Amnibacterium sp. M8JJ-5, whole genome shotgun sequence.</title>
        <authorList>
            <person name="Tuo L."/>
        </authorList>
    </citation>
    <scope>NUCLEOTIDE SEQUENCE [LARGE SCALE GENOMIC DNA]</scope>
    <source>
        <strain evidence="1 2">M8JJ-5</strain>
    </source>
</reference>